<evidence type="ECO:0000313" key="4">
    <source>
        <dbReference type="EMBL" id="CUS02503.2"/>
    </source>
</evidence>
<protein>
    <submittedName>
        <fullName evidence="4">GCN5-related N-acetyltransferase</fullName>
    </submittedName>
</protein>
<dbReference type="InterPro" id="IPR000182">
    <property type="entry name" value="GNAT_dom"/>
</dbReference>
<dbReference type="Pfam" id="PF00583">
    <property type="entry name" value="Acetyltransf_1"/>
    <property type="match status" value="1"/>
</dbReference>
<dbReference type="Gene3D" id="3.40.630.30">
    <property type="match status" value="1"/>
</dbReference>
<dbReference type="PROSITE" id="PS51186">
    <property type="entry name" value="GNAT"/>
    <property type="match status" value="1"/>
</dbReference>
<evidence type="ECO:0000256" key="2">
    <source>
        <dbReference type="ARBA" id="ARBA00023315"/>
    </source>
</evidence>
<dbReference type="CDD" id="cd04301">
    <property type="entry name" value="NAT_SF"/>
    <property type="match status" value="1"/>
</dbReference>
<dbReference type="RefSeq" id="WP_095042109.1">
    <property type="nucleotide sequence ID" value="NZ_LN890655.1"/>
</dbReference>
<dbReference type="InterPro" id="IPR050680">
    <property type="entry name" value="YpeA/RimI_acetyltransf"/>
</dbReference>
<keyword evidence="1" id="KW-0808">Transferase</keyword>
<dbReference type="SUPFAM" id="SSF55729">
    <property type="entry name" value="Acyl-CoA N-acyltransferases (Nat)"/>
    <property type="match status" value="1"/>
</dbReference>
<proteinExistence type="predicted"/>
<name>A0A170PED0_9CHLR</name>
<dbReference type="OrthoDB" id="9800193at2"/>
<dbReference type="Proteomes" id="UP000215027">
    <property type="component" value="Chromosome I"/>
</dbReference>
<dbReference type="EMBL" id="LN890655">
    <property type="protein sequence ID" value="CUS02503.2"/>
    <property type="molecule type" value="Genomic_DNA"/>
</dbReference>
<keyword evidence="2" id="KW-0012">Acyltransferase</keyword>
<dbReference type="InterPro" id="IPR016181">
    <property type="entry name" value="Acyl_CoA_acyltransferase"/>
</dbReference>
<organism evidence="4 5">
    <name type="scientific">Candidatus Promineifilum breve</name>
    <dbReference type="NCBI Taxonomy" id="1806508"/>
    <lineage>
        <taxon>Bacteria</taxon>
        <taxon>Bacillati</taxon>
        <taxon>Chloroflexota</taxon>
        <taxon>Ardenticatenia</taxon>
        <taxon>Candidatus Promineifilales</taxon>
        <taxon>Candidatus Promineifilaceae</taxon>
        <taxon>Candidatus Promineifilum</taxon>
    </lineage>
</organism>
<dbReference type="PANTHER" id="PTHR43420">
    <property type="entry name" value="ACETYLTRANSFERASE"/>
    <property type="match status" value="1"/>
</dbReference>
<dbReference type="KEGG" id="pbf:CFX0092_A0625"/>
<evidence type="ECO:0000313" key="5">
    <source>
        <dbReference type="Proteomes" id="UP000215027"/>
    </source>
</evidence>
<keyword evidence="5" id="KW-1185">Reference proteome</keyword>
<feature type="domain" description="N-acetyltransferase" evidence="3">
    <location>
        <begin position="38"/>
        <end position="185"/>
    </location>
</feature>
<accession>A0A170PED0</accession>
<dbReference type="GO" id="GO:0016747">
    <property type="term" value="F:acyltransferase activity, transferring groups other than amino-acyl groups"/>
    <property type="evidence" value="ECO:0007669"/>
    <property type="project" value="InterPro"/>
</dbReference>
<gene>
    <name evidence="4" type="ORF">CFX0092_A0625</name>
</gene>
<sequence>MIDIRPLDQFDIDTFRPIAAGYTTAEIYRVAWSESDGQTVFSLTLESLARPERFNFPYTADDIARYTAFVPNDYCWGAYDGDTLVAVALGEAQEWNRTVAVWEFHVAPAYQRQGIGRRLMAEVAVRAKAAGRRALVLETQNSNVPAIRFYRRVGYRLEGVDISYYTNEDMQPGRTVALFMKLRLE</sequence>
<evidence type="ECO:0000259" key="3">
    <source>
        <dbReference type="PROSITE" id="PS51186"/>
    </source>
</evidence>
<dbReference type="AlphaFoldDB" id="A0A170PED0"/>
<reference evidence="4" key="1">
    <citation type="submission" date="2016-01" db="EMBL/GenBank/DDBJ databases">
        <authorList>
            <person name="Mcilroy J.S."/>
            <person name="Karst M S."/>
            <person name="Albertsen M."/>
        </authorList>
    </citation>
    <scope>NUCLEOTIDE SEQUENCE</scope>
    <source>
        <strain evidence="4">Cfx-K</strain>
    </source>
</reference>
<evidence type="ECO:0000256" key="1">
    <source>
        <dbReference type="ARBA" id="ARBA00022679"/>
    </source>
</evidence>